<evidence type="ECO:0000313" key="2">
    <source>
        <dbReference type="EMBL" id="APW63134.1"/>
    </source>
</evidence>
<dbReference type="InterPro" id="IPR053135">
    <property type="entry name" value="AKR2_Oxidoreductase"/>
</dbReference>
<dbReference type="Proteomes" id="UP000186309">
    <property type="component" value="Chromosome"/>
</dbReference>
<dbReference type="CDD" id="cd19105">
    <property type="entry name" value="AKR_unchar"/>
    <property type="match status" value="1"/>
</dbReference>
<dbReference type="EC" id="1.-.-.-" evidence="2"/>
<evidence type="ECO:0000313" key="3">
    <source>
        <dbReference type="Proteomes" id="UP000186309"/>
    </source>
</evidence>
<organism evidence="2 3">
    <name type="scientific">Paludisphaera borealis</name>
    <dbReference type="NCBI Taxonomy" id="1387353"/>
    <lineage>
        <taxon>Bacteria</taxon>
        <taxon>Pseudomonadati</taxon>
        <taxon>Planctomycetota</taxon>
        <taxon>Planctomycetia</taxon>
        <taxon>Isosphaerales</taxon>
        <taxon>Isosphaeraceae</taxon>
        <taxon>Paludisphaera</taxon>
    </lineage>
</organism>
<dbReference type="STRING" id="1387353.BSF38_04695"/>
<name>A0A1U7CW13_9BACT</name>
<dbReference type="PANTHER" id="PTHR43312">
    <property type="entry name" value="D-THREO-ALDOSE 1-DEHYDROGENASE"/>
    <property type="match status" value="1"/>
</dbReference>
<keyword evidence="2" id="KW-0560">Oxidoreductase</keyword>
<feature type="domain" description="NADP-dependent oxidoreductase" evidence="1">
    <location>
        <begin position="79"/>
        <end position="294"/>
    </location>
</feature>
<dbReference type="PROSITE" id="PS51318">
    <property type="entry name" value="TAT"/>
    <property type="match status" value="1"/>
</dbReference>
<dbReference type="InterPro" id="IPR006311">
    <property type="entry name" value="TAT_signal"/>
</dbReference>
<accession>A0A1U7CW13</accession>
<dbReference type="PANTHER" id="PTHR43312:SF1">
    <property type="entry name" value="NADP-DEPENDENT OXIDOREDUCTASE DOMAIN-CONTAINING PROTEIN"/>
    <property type="match status" value="1"/>
</dbReference>
<evidence type="ECO:0000259" key="1">
    <source>
        <dbReference type="Pfam" id="PF00248"/>
    </source>
</evidence>
<dbReference type="RefSeq" id="WP_076349530.1">
    <property type="nucleotide sequence ID" value="NZ_CP019082.1"/>
</dbReference>
<dbReference type="EMBL" id="CP019082">
    <property type="protein sequence ID" value="APW63134.1"/>
    <property type="molecule type" value="Genomic_DNA"/>
</dbReference>
<dbReference type="Pfam" id="PF00248">
    <property type="entry name" value="Aldo_ket_red"/>
    <property type="match status" value="1"/>
</dbReference>
<reference evidence="3" key="1">
    <citation type="submission" date="2016-12" db="EMBL/GenBank/DDBJ databases">
        <title>Comparative genomics of four Isosphaeraceae planctomycetes: a common pool of plasmids and glycoside hydrolase genes.</title>
        <authorList>
            <person name="Ivanova A."/>
        </authorList>
    </citation>
    <scope>NUCLEOTIDE SEQUENCE [LARGE SCALE GENOMIC DNA]</scope>
    <source>
        <strain evidence="3">PX4</strain>
    </source>
</reference>
<gene>
    <name evidence="2" type="ORF">BSF38_04695</name>
</gene>
<proteinExistence type="predicted"/>
<dbReference type="InterPro" id="IPR023210">
    <property type="entry name" value="NADP_OxRdtase_dom"/>
</dbReference>
<dbReference type="OrthoDB" id="253560at2"/>
<keyword evidence="3" id="KW-1185">Reference proteome</keyword>
<sequence length="415" mass="45467">MTCPSQAHRGNSGDRRTFLKTAVAAGSAGALAAAESVTPAFAQAAQAEQSTVPTATLGKTGRKVSILGMGTSWKLSPSFVQAALFSGVRYIDTSESYENTVSEKVLGDVLDRTKMRKDVYLVTKNAAYRKGMGASALQTLESRLDASLERLKTDYVDSYYLHGVAGDQIAILRDPDVKKAFEELKRKGKILFCGLSCHDARLPEILDAAAEAGWMDQVMFKYNFRDVGGKDRHDDLQRAIDKAAKANLGLVAMKTQGGSVNFPDKMAKLQEKGFKKEVAAIKTVWMDDRIQVAVSEMTNRSDLRENVAATRDQKLSARDVQLLEEYRQTTAHLYCHGCGHLCETAAKGVPVATVLRYLRYYEVYGKRQEARALYQALPPVARNLAAADLTAAALACPHGLPVADLIQRADRRLRV</sequence>
<dbReference type="GO" id="GO:0016491">
    <property type="term" value="F:oxidoreductase activity"/>
    <property type="evidence" value="ECO:0007669"/>
    <property type="project" value="UniProtKB-KW"/>
</dbReference>
<dbReference type="AlphaFoldDB" id="A0A1U7CW13"/>
<protein>
    <submittedName>
        <fullName evidence="2">Putative oxidoreductase</fullName>
        <ecNumber evidence="2">1.-.-.-</ecNumber>
    </submittedName>
</protein>
<dbReference type="KEGG" id="pbor:BSF38_04695"/>
<dbReference type="SUPFAM" id="SSF51430">
    <property type="entry name" value="NAD(P)-linked oxidoreductase"/>
    <property type="match status" value="1"/>
</dbReference>
<dbReference type="Gene3D" id="3.20.20.100">
    <property type="entry name" value="NADP-dependent oxidoreductase domain"/>
    <property type="match status" value="1"/>
</dbReference>
<dbReference type="InterPro" id="IPR036812">
    <property type="entry name" value="NAD(P)_OxRdtase_dom_sf"/>
</dbReference>